<dbReference type="FunFam" id="2.170.120.12:FF:000001">
    <property type="entry name" value="DNA-directed RNA polymerase subunit alpha"/>
    <property type="match status" value="1"/>
</dbReference>
<dbReference type="GO" id="GO:0006351">
    <property type="term" value="P:DNA-templated transcription"/>
    <property type="evidence" value="ECO:0007669"/>
    <property type="project" value="UniProtKB-UniRule"/>
</dbReference>
<gene>
    <name evidence="11" type="primary">rpoA</name>
    <name evidence="13" type="ORF">HR065_01930</name>
</gene>
<dbReference type="AlphaFoldDB" id="A0A851HHR2"/>
<dbReference type="SUPFAM" id="SSF55257">
    <property type="entry name" value="RBP11-like subunits of RNA polymerase"/>
    <property type="match status" value="1"/>
</dbReference>
<evidence type="ECO:0000256" key="6">
    <source>
        <dbReference type="ARBA" id="ARBA00022695"/>
    </source>
</evidence>
<evidence type="ECO:0000256" key="11">
    <source>
        <dbReference type="HAMAP-Rule" id="MF_00059"/>
    </source>
</evidence>
<reference evidence="13 14" key="1">
    <citation type="submission" date="2020-06" db="EMBL/GenBank/DDBJ databases">
        <title>Draft genome sequence of Candidatus Phytoplasma pruni (X-disease group, subgroup 16SrIII-B) strain ChTDIII from Argentina.</title>
        <authorList>
            <person name="Fernandez F.D."/>
            <person name="Zuebert C."/>
            <person name="Huettel B."/>
            <person name="Kube M."/>
            <person name="Conci L.R."/>
        </authorList>
    </citation>
    <scope>NUCLEOTIDE SEQUENCE [LARGE SCALE GENOMIC DNA]</scope>
    <source>
        <strain evidence="13 14">ChTDIII</strain>
    </source>
</reference>
<comment type="caution">
    <text evidence="13">The sequence shown here is derived from an EMBL/GenBank/DDBJ whole genome shotgun (WGS) entry which is preliminary data.</text>
</comment>
<dbReference type="InterPro" id="IPR011262">
    <property type="entry name" value="DNA-dir_RNA_pol_insert"/>
</dbReference>
<accession>A0A851HHR2</accession>
<evidence type="ECO:0000256" key="4">
    <source>
        <dbReference type="ARBA" id="ARBA00022478"/>
    </source>
</evidence>
<evidence type="ECO:0000256" key="3">
    <source>
        <dbReference type="ARBA" id="ARBA00015972"/>
    </source>
</evidence>
<dbReference type="SUPFAM" id="SSF47789">
    <property type="entry name" value="C-terminal domain of RNA polymerase alpha subunit"/>
    <property type="match status" value="1"/>
</dbReference>
<organism evidence="13 14">
    <name type="scientific">Candidatus Phytoplasma pruni</name>
    <dbReference type="NCBI Taxonomy" id="479893"/>
    <lineage>
        <taxon>Bacteria</taxon>
        <taxon>Bacillati</taxon>
        <taxon>Mycoplasmatota</taxon>
        <taxon>Mollicutes</taxon>
        <taxon>Acholeplasmatales</taxon>
        <taxon>Acholeplasmataceae</taxon>
        <taxon>Candidatus Phytoplasma</taxon>
        <taxon>16SrIII (X-disease group)</taxon>
    </lineage>
</organism>
<evidence type="ECO:0000256" key="7">
    <source>
        <dbReference type="ARBA" id="ARBA00023163"/>
    </source>
</evidence>
<keyword evidence="5 11" id="KW-0808">Transferase</keyword>
<dbReference type="Gene3D" id="3.30.1360.10">
    <property type="entry name" value="RNA polymerase, RBP11-like subunit"/>
    <property type="match status" value="1"/>
</dbReference>
<dbReference type="GO" id="GO:0000428">
    <property type="term" value="C:DNA-directed RNA polymerase complex"/>
    <property type="evidence" value="ECO:0007669"/>
    <property type="project" value="UniProtKB-KW"/>
</dbReference>
<dbReference type="InterPro" id="IPR011260">
    <property type="entry name" value="RNAP_asu_C"/>
</dbReference>
<dbReference type="NCBIfam" id="TIGR02027">
    <property type="entry name" value="rpoA"/>
    <property type="match status" value="1"/>
</dbReference>
<dbReference type="CDD" id="cd06928">
    <property type="entry name" value="RNAP_alpha_NTD"/>
    <property type="match status" value="1"/>
</dbReference>
<dbReference type="InterPro" id="IPR011773">
    <property type="entry name" value="DNA-dir_RpoA"/>
</dbReference>
<evidence type="ECO:0000256" key="2">
    <source>
        <dbReference type="ARBA" id="ARBA00012418"/>
    </source>
</evidence>
<evidence type="ECO:0000256" key="8">
    <source>
        <dbReference type="ARBA" id="ARBA00032524"/>
    </source>
</evidence>
<dbReference type="InterPro" id="IPR036643">
    <property type="entry name" value="RNApol_insert_sf"/>
</dbReference>
<dbReference type="Pfam" id="PF01000">
    <property type="entry name" value="RNA_pol_A_bac"/>
    <property type="match status" value="1"/>
</dbReference>
<dbReference type="GO" id="GO:0046983">
    <property type="term" value="F:protein dimerization activity"/>
    <property type="evidence" value="ECO:0007669"/>
    <property type="project" value="InterPro"/>
</dbReference>
<dbReference type="GO" id="GO:0003899">
    <property type="term" value="F:DNA-directed RNA polymerase activity"/>
    <property type="evidence" value="ECO:0007669"/>
    <property type="project" value="UniProtKB-UniRule"/>
</dbReference>
<dbReference type="RefSeq" id="WP_178734227.1">
    <property type="nucleotide sequence ID" value="NZ_JABUOH010000047.1"/>
</dbReference>
<feature type="domain" description="DNA-directed RNA polymerase RpoA/D/Rpb3-type" evidence="12">
    <location>
        <begin position="22"/>
        <end position="229"/>
    </location>
</feature>
<dbReference type="EC" id="2.7.7.6" evidence="2 11"/>
<evidence type="ECO:0000256" key="10">
    <source>
        <dbReference type="ARBA" id="ARBA00048552"/>
    </source>
</evidence>
<evidence type="ECO:0000313" key="14">
    <source>
        <dbReference type="Proteomes" id="UP000568109"/>
    </source>
</evidence>
<dbReference type="Pfam" id="PF03118">
    <property type="entry name" value="RNA_pol_A_CTD"/>
    <property type="match status" value="1"/>
</dbReference>
<feature type="region of interest" description="Alpha C-terminal domain (alpha-CTD)" evidence="11">
    <location>
        <begin position="247"/>
        <end position="319"/>
    </location>
</feature>
<comment type="domain">
    <text evidence="11">The N-terminal domain is essential for RNAP assembly and basal transcription, whereas the C-terminal domain is involved in interaction with transcriptional regulators and with upstream promoter elements.</text>
</comment>
<evidence type="ECO:0000259" key="12">
    <source>
        <dbReference type="SMART" id="SM00662"/>
    </source>
</evidence>
<comment type="subunit">
    <text evidence="11">Homodimer. The RNAP catalytic core consists of 2 alpha, 1 beta, 1 beta' and 1 omega subunit. When a sigma factor is associated with the core the holoenzyme is formed, which can initiate transcription.</text>
</comment>
<sequence length="319" mass="36071">MKKLKFLRPIMLVDNENDDAFDKRFVIQRLEKGYGTTIGNSLRRVLLSSLPGAAIVNVHIDGVEHEFTVMDGVYEDIMTIILNLKKVVIAVDSQDEDFEQKLEIDITGEKTVTAADFNVVDGVDIINKDQVIAHVSENTRFRMEVTVRRGIGYESAANNKVFNKSQFGVIAIDSLYTPVVKTTYTVEQKLGNKEELVVDIETNKAITAKQALSTASKILADHFNVLVNLCEQEQQNDFIYEAEIENYNHALDLKIEQLELSVRLLNSLKKSGINTVKELVSQKEKDISKLNSLGKKSFDELKAKMNELELRFNMPINDK</sequence>
<dbReference type="HAMAP" id="MF_00059">
    <property type="entry name" value="RNApol_bact_RpoA"/>
    <property type="match status" value="1"/>
</dbReference>
<dbReference type="Gene3D" id="2.170.120.12">
    <property type="entry name" value="DNA-directed RNA polymerase, insert domain"/>
    <property type="match status" value="1"/>
</dbReference>
<evidence type="ECO:0000256" key="1">
    <source>
        <dbReference type="ARBA" id="ARBA00007123"/>
    </source>
</evidence>
<keyword evidence="14" id="KW-1185">Reference proteome</keyword>
<protein>
    <recommendedName>
        <fullName evidence="3 11">DNA-directed RNA polymerase subunit alpha</fullName>
        <shortName evidence="11">RNAP subunit alpha</shortName>
        <ecNumber evidence="2 11">2.7.7.6</ecNumber>
    </recommendedName>
    <alternativeName>
        <fullName evidence="9 11">RNA polymerase subunit alpha</fullName>
    </alternativeName>
    <alternativeName>
        <fullName evidence="8 11">Transcriptase subunit alpha</fullName>
    </alternativeName>
</protein>
<proteinExistence type="inferred from homology"/>
<evidence type="ECO:0000256" key="5">
    <source>
        <dbReference type="ARBA" id="ARBA00022679"/>
    </source>
</evidence>
<dbReference type="GO" id="GO:0005737">
    <property type="term" value="C:cytoplasm"/>
    <property type="evidence" value="ECO:0007669"/>
    <property type="project" value="UniProtKB-ARBA"/>
</dbReference>
<keyword evidence="6 11" id="KW-0548">Nucleotidyltransferase</keyword>
<dbReference type="InterPro" id="IPR011263">
    <property type="entry name" value="DNA-dir_RNA_pol_RpoA/D/Rpb3"/>
</dbReference>
<dbReference type="NCBIfam" id="NF003519">
    <property type="entry name" value="PRK05182.2-5"/>
    <property type="match status" value="1"/>
</dbReference>
<dbReference type="EMBL" id="JABUOH010000047">
    <property type="protein sequence ID" value="NWN45834.1"/>
    <property type="molecule type" value="Genomic_DNA"/>
</dbReference>
<dbReference type="Pfam" id="PF01193">
    <property type="entry name" value="RNA_pol_L"/>
    <property type="match status" value="1"/>
</dbReference>
<keyword evidence="4 11" id="KW-0240">DNA-directed RNA polymerase</keyword>
<comment type="function">
    <text evidence="11">DNA-dependent RNA polymerase catalyzes the transcription of DNA into RNA using the four ribonucleoside triphosphates as substrates.</text>
</comment>
<dbReference type="SMART" id="SM00662">
    <property type="entry name" value="RPOLD"/>
    <property type="match status" value="1"/>
</dbReference>
<comment type="catalytic activity">
    <reaction evidence="10 11">
        <text>RNA(n) + a ribonucleoside 5'-triphosphate = RNA(n+1) + diphosphate</text>
        <dbReference type="Rhea" id="RHEA:21248"/>
        <dbReference type="Rhea" id="RHEA-COMP:14527"/>
        <dbReference type="Rhea" id="RHEA-COMP:17342"/>
        <dbReference type="ChEBI" id="CHEBI:33019"/>
        <dbReference type="ChEBI" id="CHEBI:61557"/>
        <dbReference type="ChEBI" id="CHEBI:140395"/>
        <dbReference type="EC" id="2.7.7.6"/>
    </reaction>
</comment>
<dbReference type="SUPFAM" id="SSF56553">
    <property type="entry name" value="Insert subdomain of RNA polymerase alpha subunit"/>
    <property type="match status" value="1"/>
</dbReference>
<keyword evidence="7 11" id="KW-0804">Transcription</keyword>
<name>A0A851HHR2_9MOLU</name>
<dbReference type="Gene3D" id="1.10.150.20">
    <property type="entry name" value="5' to 3' exonuclease, C-terminal subdomain"/>
    <property type="match status" value="1"/>
</dbReference>
<dbReference type="InterPro" id="IPR036603">
    <property type="entry name" value="RBP11-like"/>
</dbReference>
<feature type="region of interest" description="Alpha N-terminal domain (alpha-NTD)" evidence="11">
    <location>
        <begin position="1"/>
        <end position="231"/>
    </location>
</feature>
<dbReference type="Proteomes" id="UP000568109">
    <property type="component" value="Unassembled WGS sequence"/>
</dbReference>
<dbReference type="GO" id="GO:0003677">
    <property type="term" value="F:DNA binding"/>
    <property type="evidence" value="ECO:0007669"/>
    <property type="project" value="UniProtKB-UniRule"/>
</dbReference>
<comment type="similarity">
    <text evidence="1 11">Belongs to the RNA polymerase alpha chain family.</text>
</comment>
<evidence type="ECO:0000256" key="9">
    <source>
        <dbReference type="ARBA" id="ARBA00033070"/>
    </source>
</evidence>
<evidence type="ECO:0000313" key="13">
    <source>
        <dbReference type="EMBL" id="NWN45834.1"/>
    </source>
</evidence>